<feature type="signal peptide" evidence="1">
    <location>
        <begin position="1"/>
        <end position="16"/>
    </location>
</feature>
<evidence type="ECO:0000256" key="1">
    <source>
        <dbReference type="SAM" id="SignalP"/>
    </source>
</evidence>
<gene>
    <name evidence="2" type="ORF">TRUGW13939_09413</name>
</gene>
<dbReference type="Proteomes" id="UP000509510">
    <property type="component" value="Chromosome V"/>
</dbReference>
<accession>A0A7H8R7A9</accession>
<dbReference type="OrthoDB" id="5219036at2759"/>
<sequence>MKYLAVLASIIAVAVADTPVTGNWTLYCGSSCDSTTEAASGTLTSGDGCARFDSTFEYCRFEGTYFFLAGLDSDPNCHGTEGVTLAPGDCTSAGKWFTHEISAFL</sequence>
<dbReference type="KEGG" id="trg:TRUGW13939_09413"/>
<dbReference type="GeneID" id="55996896"/>
<proteinExistence type="predicted"/>
<dbReference type="RefSeq" id="XP_035348428.1">
    <property type="nucleotide sequence ID" value="XM_035492535.1"/>
</dbReference>
<dbReference type="EMBL" id="CP055902">
    <property type="protein sequence ID" value="QKX62254.1"/>
    <property type="molecule type" value="Genomic_DNA"/>
</dbReference>
<organism evidence="2 3">
    <name type="scientific">Talaromyces rugulosus</name>
    <name type="common">Penicillium rugulosum</name>
    <dbReference type="NCBI Taxonomy" id="121627"/>
    <lineage>
        <taxon>Eukaryota</taxon>
        <taxon>Fungi</taxon>
        <taxon>Dikarya</taxon>
        <taxon>Ascomycota</taxon>
        <taxon>Pezizomycotina</taxon>
        <taxon>Eurotiomycetes</taxon>
        <taxon>Eurotiomycetidae</taxon>
        <taxon>Eurotiales</taxon>
        <taxon>Trichocomaceae</taxon>
        <taxon>Talaromyces</taxon>
        <taxon>Talaromyces sect. Islandici</taxon>
    </lineage>
</organism>
<feature type="chain" id="PRO_5028812374" evidence="1">
    <location>
        <begin position="17"/>
        <end position="105"/>
    </location>
</feature>
<keyword evidence="3" id="KW-1185">Reference proteome</keyword>
<evidence type="ECO:0000313" key="3">
    <source>
        <dbReference type="Proteomes" id="UP000509510"/>
    </source>
</evidence>
<name>A0A7H8R7A9_TALRU</name>
<evidence type="ECO:0000313" key="2">
    <source>
        <dbReference type="EMBL" id="QKX62254.1"/>
    </source>
</evidence>
<reference evidence="3" key="1">
    <citation type="submission" date="2020-06" db="EMBL/GenBank/DDBJ databases">
        <title>A chromosome-scale genome assembly of Talaromyces rugulosus W13939.</title>
        <authorList>
            <person name="Wang B."/>
            <person name="Guo L."/>
            <person name="Ye K."/>
            <person name="Wang L."/>
        </authorList>
    </citation>
    <scope>NUCLEOTIDE SEQUENCE [LARGE SCALE GENOMIC DNA]</scope>
    <source>
        <strain evidence="3">W13939</strain>
    </source>
</reference>
<keyword evidence="1" id="KW-0732">Signal</keyword>
<protein>
    <submittedName>
        <fullName evidence="2">Uncharacterized protein</fullName>
    </submittedName>
</protein>
<dbReference type="AlphaFoldDB" id="A0A7H8R7A9"/>